<proteinExistence type="predicted"/>
<dbReference type="EMBL" id="CP065425">
    <property type="protein sequence ID" value="QQZ09051.1"/>
    <property type="molecule type" value="Genomic_DNA"/>
</dbReference>
<name>A0ABX7E0C3_9BACI</name>
<sequence>MNRENKVATETKSRKKSKVGRSIGLYNDVMVGIEDSSARNEHENIQQNNRKLQFDLYPTGESILNSDCLRINKEKKYYYVRVKTGENTYKENPISNFIVVPLYTTKRQGGKQIYILKLISDSQTKVVEFDGETLAIHTAFKKHCMNNGRFNWFGKQTNLDSLINMILKSPMKELEFISYMGRNEKEDIWIFPSHAYCRDKVIFADEDGIIAVNGKYFKVDIDKDDEYRIHPHIDKAPTKEDLVTYFKCLKLLYGQYSYLAFGYIAGTMNVDSIVKETDYFPFLYLYGKHGQGKSTAVKEFTKMAGINVSLNTPPSLDSLRKGMSRKSSMPFVVDEAENKNDSSKGMDFIKTCSDSLKNNVYMRQDFIRGHIDESTIIRFPVKATLMLSGEVLTSVPSIIQRSVLFDASKISFNEEAIRKVKALKEVPYWVGQYLMRTSYRWKHNFLRLYHEILDYFSSRGWSNIHIRIRSHYAMFLASAFAAFAQLNDFLEDEIFFSNPEDRIEIYQFVYQEMKETQQLTIEDHPTMDFLRKIGLLAKKGQLQNNSDYKCVIEDGSTYLYLAPSNTYEAYRMSERVPFYPSSNKVVKDLQTYSFFIRSVKHRIGTSNPRAWLIQLSDPGNPESIKDGIVHPELPDTMIYFYK</sequence>
<dbReference type="Proteomes" id="UP000595691">
    <property type="component" value="Chromosome"/>
</dbReference>
<gene>
    <name evidence="1" type="ORF">I5776_19020</name>
</gene>
<organism evidence="1 2">
    <name type="scientific">Heyndrickxia vini</name>
    <dbReference type="NCBI Taxonomy" id="1476025"/>
    <lineage>
        <taxon>Bacteria</taxon>
        <taxon>Bacillati</taxon>
        <taxon>Bacillota</taxon>
        <taxon>Bacilli</taxon>
        <taxon>Bacillales</taxon>
        <taxon>Bacillaceae</taxon>
        <taxon>Heyndrickxia</taxon>
    </lineage>
</organism>
<protein>
    <recommendedName>
        <fullName evidence="3">SF3 helicase domain-containing protein</fullName>
    </recommendedName>
</protein>
<reference evidence="1 2" key="1">
    <citation type="submission" date="2020-11" db="EMBL/GenBank/DDBJ databases">
        <title>Taxonomic evaluation of the Bacillus sporothermodurans group of bacteria based on whole genome sequences.</title>
        <authorList>
            <person name="Fiedler G."/>
            <person name="Herbstmann A.-D."/>
            <person name="Doll E."/>
            <person name="Wenning M."/>
            <person name="Brinks E."/>
            <person name="Kabisch J."/>
            <person name="Breitenwieser F."/>
            <person name="Lappann M."/>
            <person name="Boehnlein C."/>
            <person name="Franz C."/>
        </authorList>
    </citation>
    <scope>NUCLEOTIDE SEQUENCE [LARGE SCALE GENOMIC DNA]</scope>
    <source>
        <strain evidence="1 2">JCM 19841</strain>
    </source>
</reference>
<evidence type="ECO:0000313" key="2">
    <source>
        <dbReference type="Proteomes" id="UP000595691"/>
    </source>
</evidence>
<keyword evidence="2" id="KW-1185">Reference proteome</keyword>
<accession>A0ABX7E0C3</accession>
<evidence type="ECO:0008006" key="3">
    <source>
        <dbReference type="Google" id="ProtNLM"/>
    </source>
</evidence>
<evidence type="ECO:0000313" key="1">
    <source>
        <dbReference type="EMBL" id="QQZ09051.1"/>
    </source>
</evidence>
<dbReference type="RefSeq" id="WP_202778084.1">
    <property type="nucleotide sequence ID" value="NZ_CP065425.1"/>
</dbReference>